<evidence type="ECO:0000313" key="2">
    <source>
        <dbReference type="Proteomes" id="UP000192455"/>
    </source>
</evidence>
<dbReference type="OrthoDB" id="7873197at2"/>
<evidence type="ECO:0000313" key="1">
    <source>
        <dbReference type="EMBL" id="SIT75351.1"/>
    </source>
</evidence>
<organism evidence="1 2">
    <name type="scientific">Pontibaca methylaminivorans</name>
    <dbReference type="NCBI Taxonomy" id="515897"/>
    <lineage>
        <taxon>Bacteria</taxon>
        <taxon>Pseudomonadati</taxon>
        <taxon>Pseudomonadota</taxon>
        <taxon>Alphaproteobacteria</taxon>
        <taxon>Rhodobacterales</taxon>
        <taxon>Roseobacteraceae</taxon>
        <taxon>Pontibaca</taxon>
    </lineage>
</organism>
<proteinExistence type="predicted"/>
<keyword evidence="2" id="KW-1185">Reference proteome</keyword>
<gene>
    <name evidence="1" type="ORF">SAMN05421849_0313</name>
</gene>
<dbReference type="STRING" id="515897.SAMN05421849_0313"/>
<dbReference type="EMBL" id="FTPS01000001">
    <property type="protein sequence ID" value="SIT75351.1"/>
    <property type="molecule type" value="Genomic_DNA"/>
</dbReference>
<dbReference type="AlphaFoldDB" id="A0A1R3WC28"/>
<dbReference type="Proteomes" id="UP000192455">
    <property type="component" value="Unassembled WGS sequence"/>
</dbReference>
<accession>A0A1R3WC28</accession>
<sequence>MTLLTPEERIRRTAELLASLEDSVRNLRWQAEDLSRRIRAGGDADIVNGTRQVAALEALIRTCLKVEASLVEQQHRQAGIAQGGYALDLERARFEIGCRLARLRACCDPGEVSG</sequence>
<dbReference type="RefSeq" id="WP_076646641.1">
    <property type="nucleotide sequence ID" value="NZ_FTPS01000001.1"/>
</dbReference>
<name>A0A1R3WC28_9RHOB</name>
<protein>
    <submittedName>
        <fullName evidence="1">Uncharacterized protein</fullName>
    </submittedName>
</protein>
<reference evidence="1 2" key="1">
    <citation type="submission" date="2017-01" db="EMBL/GenBank/DDBJ databases">
        <authorList>
            <person name="Mah S.A."/>
            <person name="Swanson W.J."/>
            <person name="Moy G.W."/>
            <person name="Vacquier V.D."/>
        </authorList>
    </citation>
    <scope>NUCLEOTIDE SEQUENCE [LARGE SCALE GENOMIC DNA]</scope>
    <source>
        <strain evidence="1 2">DSM 21219</strain>
    </source>
</reference>